<comment type="caution">
    <text evidence="2">The sequence shown here is derived from an EMBL/GenBank/DDBJ whole genome shotgun (WGS) entry which is preliminary data.</text>
</comment>
<evidence type="ECO:0000256" key="1">
    <source>
        <dbReference type="SAM" id="SignalP"/>
    </source>
</evidence>
<accession>A0A2P5FJ65</accession>
<keyword evidence="3" id="KW-1185">Reference proteome</keyword>
<feature type="chain" id="PRO_5015127302" evidence="1">
    <location>
        <begin position="34"/>
        <end position="136"/>
    </location>
</feature>
<reference evidence="3" key="1">
    <citation type="submission" date="2016-06" db="EMBL/GenBank/DDBJ databases">
        <title>Parallel loss of symbiosis genes in relatives of nitrogen-fixing non-legume Parasponia.</title>
        <authorList>
            <person name="Van Velzen R."/>
            <person name="Holmer R."/>
            <person name="Bu F."/>
            <person name="Rutten L."/>
            <person name="Van Zeijl A."/>
            <person name="Liu W."/>
            <person name="Santuari L."/>
            <person name="Cao Q."/>
            <person name="Sharma T."/>
            <person name="Shen D."/>
            <person name="Roswanjaya Y."/>
            <person name="Wardhani T."/>
            <person name="Kalhor M.S."/>
            <person name="Jansen J."/>
            <person name="Van den Hoogen J."/>
            <person name="Gungor B."/>
            <person name="Hartog M."/>
            <person name="Hontelez J."/>
            <person name="Verver J."/>
            <person name="Yang W.-C."/>
            <person name="Schijlen E."/>
            <person name="Repin R."/>
            <person name="Schilthuizen M."/>
            <person name="Schranz E."/>
            <person name="Heidstra R."/>
            <person name="Miyata K."/>
            <person name="Fedorova E."/>
            <person name="Kohlen W."/>
            <person name="Bisseling T."/>
            <person name="Smit S."/>
            <person name="Geurts R."/>
        </authorList>
    </citation>
    <scope>NUCLEOTIDE SEQUENCE [LARGE SCALE GENOMIC DNA]</scope>
    <source>
        <strain evidence="3">cv. RG33-2</strain>
    </source>
</reference>
<evidence type="ECO:0000313" key="3">
    <source>
        <dbReference type="Proteomes" id="UP000237000"/>
    </source>
</evidence>
<keyword evidence="1" id="KW-0732">Signal</keyword>
<dbReference type="Proteomes" id="UP000237000">
    <property type="component" value="Unassembled WGS sequence"/>
</dbReference>
<gene>
    <name evidence="2" type="ORF">TorRG33x02_064190</name>
</gene>
<protein>
    <submittedName>
        <fullName evidence="2">Uncharacterized protein</fullName>
    </submittedName>
</protein>
<name>A0A2P5FJ65_TREOI</name>
<evidence type="ECO:0000313" key="2">
    <source>
        <dbReference type="EMBL" id="PON97829.1"/>
    </source>
</evidence>
<dbReference type="AlphaFoldDB" id="A0A2P5FJ65"/>
<proteinExistence type="predicted"/>
<sequence>GRRKARNHCIWPRFGRNFVAFFLTAWSAIGGMASSGKGESTPARFEWWVNASGEFWRCIRKKVEEEEDAWERRERLGNFWGFWEFWGKCDTCDIWADDPSSQNGIMAHVSNFSFNLVLKNLSLTPTLKISFTLVRN</sequence>
<feature type="signal peptide" evidence="1">
    <location>
        <begin position="1"/>
        <end position="33"/>
    </location>
</feature>
<dbReference type="EMBL" id="JXTC01000029">
    <property type="protein sequence ID" value="PON97829.1"/>
    <property type="molecule type" value="Genomic_DNA"/>
</dbReference>
<dbReference type="InParanoid" id="A0A2P5FJ65"/>
<organism evidence="2 3">
    <name type="scientific">Trema orientale</name>
    <name type="common">Charcoal tree</name>
    <name type="synonym">Celtis orientalis</name>
    <dbReference type="NCBI Taxonomy" id="63057"/>
    <lineage>
        <taxon>Eukaryota</taxon>
        <taxon>Viridiplantae</taxon>
        <taxon>Streptophyta</taxon>
        <taxon>Embryophyta</taxon>
        <taxon>Tracheophyta</taxon>
        <taxon>Spermatophyta</taxon>
        <taxon>Magnoliopsida</taxon>
        <taxon>eudicotyledons</taxon>
        <taxon>Gunneridae</taxon>
        <taxon>Pentapetalae</taxon>
        <taxon>rosids</taxon>
        <taxon>fabids</taxon>
        <taxon>Rosales</taxon>
        <taxon>Cannabaceae</taxon>
        <taxon>Trema</taxon>
    </lineage>
</organism>
<feature type="non-terminal residue" evidence="2">
    <location>
        <position position="1"/>
    </location>
</feature>